<dbReference type="GO" id="GO:0009306">
    <property type="term" value="P:protein secretion"/>
    <property type="evidence" value="ECO:0007669"/>
    <property type="project" value="InterPro"/>
</dbReference>
<dbReference type="PANTHER" id="PTHR36985:SF1">
    <property type="entry name" value="TRANSLOCATION AND ASSEMBLY MODULE SUBUNIT TAMB"/>
    <property type="match status" value="1"/>
</dbReference>
<keyword evidence="3" id="KW-1133">Transmembrane helix</keyword>
<accession>A0A7C3YP24</accession>
<dbReference type="GO" id="GO:0005886">
    <property type="term" value="C:plasma membrane"/>
    <property type="evidence" value="ECO:0007669"/>
    <property type="project" value="InterPro"/>
</dbReference>
<name>A0A7C3YP24_UNCW3</name>
<dbReference type="PANTHER" id="PTHR36985">
    <property type="entry name" value="TRANSLOCATION AND ASSEMBLY MODULE SUBUNIT TAMB"/>
    <property type="match status" value="1"/>
</dbReference>
<keyword evidence="4" id="KW-0472">Membrane</keyword>
<keyword evidence="2" id="KW-0812">Transmembrane</keyword>
<feature type="domain" description="Translocation and assembly module TamB C-terminal" evidence="5">
    <location>
        <begin position="845"/>
        <end position="1084"/>
    </location>
</feature>
<evidence type="ECO:0000256" key="1">
    <source>
        <dbReference type="ARBA" id="ARBA00004167"/>
    </source>
</evidence>
<reference evidence="6" key="1">
    <citation type="journal article" date="2020" name="mSystems">
        <title>Genome- and Community-Level Interaction Insights into Carbon Utilization and Element Cycling Functions of Hydrothermarchaeota in Hydrothermal Sediment.</title>
        <authorList>
            <person name="Zhou Z."/>
            <person name="Liu Y."/>
            <person name="Xu W."/>
            <person name="Pan J."/>
            <person name="Luo Z.H."/>
            <person name="Li M."/>
        </authorList>
    </citation>
    <scope>NUCLEOTIDE SEQUENCE [LARGE SCALE GENOMIC DNA]</scope>
    <source>
        <strain evidence="6">SpSt-906</strain>
    </source>
</reference>
<dbReference type="InterPro" id="IPR007452">
    <property type="entry name" value="TamB_C"/>
</dbReference>
<evidence type="ECO:0000256" key="3">
    <source>
        <dbReference type="ARBA" id="ARBA00022989"/>
    </source>
</evidence>
<dbReference type="EMBL" id="DTMQ01000009">
    <property type="protein sequence ID" value="HGE98671.1"/>
    <property type="molecule type" value="Genomic_DNA"/>
</dbReference>
<protein>
    <recommendedName>
        <fullName evidence="5">Translocation and assembly module TamB C-terminal domain-containing protein</fullName>
    </recommendedName>
</protein>
<proteinExistence type="predicted"/>
<comment type="subcellular location">
    <subcellularLocation>
        <location evidence="1">Membrane</location>
        <topology evidence="1">Single-pass membrane protein</topology>
    </subcellularLocation>
</comment>
<gene>
    <name evidence="6" type="ORF">ENX07_01160</name>
</gene>
<evidence type="ECO:0000256" key="2">
    <source>
        <dbReference type="ARBA" id="ARBA00022692"/>
    </source>
</evidence>
<dbReference type="GO" id="GO:0097347">
    <property type="term" value="C:TAM protein secretion complex"/>
    <property type="evidence" value="ECO:0007669"/>
    <property type="project" value="TreeGrafter"/>
</dbReference>
<evidence type="ECO:0000256" key="4">
    <source>
        <dbReference type="ARBA" id="ARBA00023136"/>
    </source>
</evidence>
<evidence type="ECO:0000313" key="6">
    <source>
        <dbReference type="EMBL" id="HGE98671.1"/>
    </source>
</evidence>
<dbReference type="Pfam" id="PF04357">
    <property type="entry name" value="TamB"/>
    <property type="match status" value="1"/>
</dbReference>
<comment type="caution">
    <text evidence="6">The sequence shown here is derived from an EMBL/GenBank/DDBJ whole genome shotgun (WGS) entry which is preliminary data.</text>
</comment>
<evidence type="ECO:0000259" key="5">
    <source>
        <dbReference type="Pfam" id="PF04357"/>
    </source>
</evidence>
<sequence>MRRIKRILFLLFSGFFILIIALFLCRRAIFRWVIGKLAHRAGIEVQFSNIKGNIFTNLTVSDLRVSFPNGLLFTAQLLSARYPPSLLWRKEKEIYLLSLEEPGLFFPPSKGTPPEITSPQISRSRVFPFSLKIHKTLIQKGTLFPFFRLGFFDFAGEVIFDSGRLVIRQGKLTTRQGEVNFYLDYDLQWQKGEFAVASLSFLINEELKNWAGKGYLTGKGTFSLRERELLGIPKINGVLTISFESLRFKEYTFGPCSLALSFQERALSYRAKILSSRFGAIRSEGSLFSDTTYNLYFSFLDFDLGNFGVPGQKLSLELAIRGKGRREVGFATSGQIADLNGKSFQVAGRIENPLERGKKIIIKEGKIGGGEGNIFFTGEIGKREIALSLRAENFQLPKGIRMKGFLKEFSTKIDGSVIMKGNFDSLALKGSVWLTSFSGVGLKVNSCSLAFDLSHLQKLAGVGRAKGKGISWGKIAFDSLSFFWREKEMNLSLFKEKGIALLANLILERFSPPNFSLLVNKFFLRFGADSIFNLRDFLIDRMGDSLFLRGLEFNLAGGKLKGDLGFPRGKNPFGRLLITDLPINKLIKDDEVRGTIQGALTLDTVLTLSLTAEEFVFPKEKIDIKEFKSEIEWHGAIFYPGKPSELVIEELSFTRQGKRSCLSGYLTFSDGKIENWDISATLNNPGPWVFFFLRKTLSLEEGEVSGKVHLQGNNRQPIFTGRVRVNKGKLFLPALGVTINDFAAELSLSQNEIILLEGRGMVDKGEVRGNGFLALKDLTKIDTLHYEVELDAVPISFQPGVFGIFAGKVLIDWTPSLPLYLSGHLLVNEGLINVPFGRKVSRGTGGEVDFDFKIEGSRGIWFRNQNADLELGIDLRAKKEKKEMILTGEFVTKRGQLYYLDRTLQIKEGRIIFDNISEIDPKLSFRAELETKPIKVGDNPSQRFQIIFLLEGTLSQPEFKLLSEPPLLSENDIITYLTLNVSPADLKSISEREFFYSVLSERILSYFERSAAKKIRTYLSLDYLSFDQGLPERGAKITVGKYLARNFYLTYSALIGEKERDEYKAEYYLTQKHLISAEKTGDGKYIVKYQFRVRY</sequence>
<organism evidence="6">
    <name type="scientific">candidate division WOR-3 bacterium</name>
    <dbReference type="NCBI Taxonomy" id="2052148"/>
    <lineage>
        <taxon>Bacteria</taxon>
        <taxon>Bacteria division WOR-3</taxon>
    </lineage>
</organism>
<dbReference type="AlphaFoldDB" id="A0A7C3YP24"/>